<reference evidence="1 2" key="1">
    <citation type="submission" date="2018-04" db="EMBL/GenBank/DDBJ databases">
        <title>Genomic Encyclopedia of Archaeal and Bacterial Type Strains, Phase II (KMG-II): from individual species to whole genera.</title>
        <authorList>
            <person name="Goeker M."/>
        </authorList>
    </citation>
    <scope>NUCLEOTIDE SEQUENCE [LARGE SCALE GENOMIC DNA]</scope>
    <source>
        <strain evidence="1 2">DSM 18064</strain>
    </source>
</reference>
<dbReference type="Proteomes" id="UP000243859">
    <property type="component" value="Unassembled WGS sequence"/>
</dbReference>
<evidence type="ECO:0000313" key="1">
    <source>
        <dbReference type="EMBL" id="PTN01045.1"/>
    </source>
</evidence>
<organism evidence="1 2">
    <name type="scientific">Rhodovulum imhoffii</name>
    <dbReference type="NCBI Taxonomy" id="365340"/>
    <lineage>
        <taxon>Bacteria</taxon>
        <taxon>Pseudomonadati</taxon>
        <taxon>Pseudomonadota</taxon>
        <taxon>Alphaproteobacteria</taxon>
        <taxon>Rhodobacterales</taxon>
        <taxon>Paracoccaceae</taxon>
        <taxon>Rhodovulum</taxon>
    </lineage>
</organism>
<sequence length="54" mass="5983">LTPYEYICKVWTSEPDRFILNPIHQMPGLNTYTLCGMGTLPLYVSISSCAVCAA</sequence>
<proteinExistence type="predicted"/>
<gene>
    <name evidence="1" type="ORF">C8N32_11850</name>
</gene>
<comment type="caution">
    <text evidence="1">The sequence shown here is derived from an EMBL/GenBank/DDBJ whole genome shotgun (WGS) entry which is preliminary data.</text>
</comment>
<dbReference type="AlphaFoldDB" id="A0A2T5BPQ4"/>
<name>A0A2T5BPQ4_9RHOB</name>
<accession>A0A2T5BPQ4</accession>
<evidence type="ECO:0000313" key="2">
    <source>
        <dbReference type="Proteomes" id="UP000243859"/>
    </source>
</evidence>
<protein>
    <submittedName>
        <fullName evidence="1">Uncharacterized protein</fullName>
    </submittedName>
</protein>
<feature type="non-terminal residue" evidence="1">
    <location>
        <position position="1"/>
    </location>
</feature>
<keyword evidence="2" id="KW-1185">Reference proteome</keyword>
<dbReference type="EMBL" id="QAAA01000018">
    <property type="protein sequence ID" value="PTN01045.1"/>
    <property type="molecule type" value="Genomic_DNA"/>
</dbReference>